<evidence type="ECO:0000256" key="1">
    <source>
        <dbReference type="SAM" id="MobiDB-lite"/>
    </source>
</evidence>
<accession>A0AAN8MEK9</accession>
<dbReference type="EMBL" id="JAVHNR010000012">
    <property type="protein sequence ID" value="KAK6329957.1"/>
    <property type="molecule type" value="Genomic_DNA"/>
</dbReference>
<sequence>MSTRTSSSTSKDEKTFTVNLTPEFPGHDTHPNLTYFGIAADDFLSKITRNFESYKASSELLPEGYAWRYYRGSDHKELKTRYTFRKNGMLPGEEWGRYVDIIARPGLERWKGGGGGVV</sequence>
<evidence type="ECO:0000313" key="2">
    <source>
        <dbReference type="EMBL" id="KAK6329957.1"/>
    </source>
</evidence>
<dbReference type="AlphaFoldDB" id="A0AAN8MEK9"/>
<name>A0AAN8MEK9_9PEZI</name>
<feature type="region of interest" description="Disordered" evidence="1">
    <location>
        <begin position="1"/>
        <end position="23"/>
    </location>
</feature>
<proteinExistence type="predicted"/>
<organism evidence="2 3">
    <name type="scientific">Orbilia javanica</name>
    <dbReference type="NCBI Taxonomy" id="47235"/>
    <lineage>
        <taxon>Eukaryota</taxon>
        <taxon>Fungi</taxon>
        <taxon>Dikarya</taxon>
        <taxon>Ascomycota</taxon>
        <taxon>Pezizomycotina</taxon>
        <taxon>Orbiliomycetes</taxon>
        <taxon>Orbiliales</taxon>
        <taxon>Orbiliaceae</taxon>
        <taxon>Orbilia</taxon>
    </lineage>
</organism>
<evidence type="ECO:0000313" key="3">
    <source>
        <dbReference type="Proteomes" id="UP001313282"/>
    </source>
</evidence>
<comment type="caution">
    <text evidence="2">The sequence shown here is derived from an EMBL/GenBank/DDBJ whole genome shotgun (WGS) entry which is preliminary data.</text>
</comment>
<keyword evidence="3" id="KW-1185">Reference proteome</keyword>
<protein>
    <submittedName>
        <fullName evidence="2">Uncharacterized protein</fullName>
    </submittedName>
</protein>
<gene>
    <name evidence="2" type="ORF">TWF718_003384</name>
</gene>
<dbReference type="Proteomes" id="UP001313282">
    <property type="component" value="Unassembled WGS sequence"/>
</dbReference>
<reference evidence="2 3" key="1">
    <citation type="submission" date="2019-10" db="EMBL/GenBank/DDBJ databases">
        <authorList>
            <person name="Palmer J.M."/>
        </authorList>
    </citation>
    <scope>NUCLEOTIDE SEQUENCE [LARGE SCALE GENOMIC DNA]</scope>
    <source>
        <strain evidence="2 3">TWF718</strain>
    </source>
</reference>